<comment type="caution">
    <text evidence="1">The sequence shown here is derived from an EMBL/GenBank/DDBJ whole genome shotgun (WGS) entry which is preliminary data.</text>
</comment>
<reference evidence="1" key="1">
    <citation type="thesis" date="2020" institute="ProQuest LLC" country="789 East Eisenhower Parkway, Ann Arbor, MI, USA">
        <title>Comparative Genomics and Chromosome Evolution.</title>
        <authorList>
            <person name="Mudd A.B."/>
        </authorList>
    </citation>
    <scope>NUCLEOTIDE SEQUENCE</scope>
    <source>
        <strain evidence="1">1538</strain>
        <tissue evidence="1">Blood</tissue>
    </source>
</reference>
<dbReference type="AlphaFoldDB" id="A0AAV2ZH07"/>
<accession>A0AAV2ZH07</accession>
<dbReference type="EMBL" id="DYDO01000011">
    <property type="protein sequence ID" value="DBA16396.1"/>
    <property type="molecule type" value="Genomic_DNA"/>
</dbReference>
<evidence type="ECO:0000313" key="1">
    <source>
        <dbReference type="EMBL" id="DBA16396.1"/>
    </source>
</evidence>
<sequence>MVLTFVRSQKEAFKVLIFNMEGIYMIPTPQKLGILQLWPQKEEHLGISGGSADKVVKKWALHRPCHFALNGNPSNPIVYWITYKPMC</sequence>
<evidence type="ECO:0000313" key="2">
    <source>
        <dbReference type="Proteomes" id="UP001181693"/>
    </source>
</evidence>
<keyword evidence="2" id="KW-1185">Reference proteome</keyword>
<gene>
    <name evidence="1" type="ORF">GDO54_003792</name>
</gene>
<protein>
    <submittedName>
        <fullName evidence="1">Uncharacterized protein</fullName>
    </submittedName>
</protein>
<name>A0AAV2ZH07_PYXAD</name>
<organism evidence="1 2">
    <name type="scientific">Pyxicephalus adspersus</name>
    <name type="common">African bullfrog</name>
    <dbReference type="NCBI Taxonomy" id="30357"/>
    <lineage>
        <taxon>Eukaryota</taxon>
        <taxon>Metazoa</taxon>
        <taxon>Chordata</taxon>
        <taxon>Craniata</taxon>
        <taxon>Vertebrata</taxon>
        <taxon>Euteleostomi</taxon>
        <taxon>Amphibia</taxon>
        <taxon>Batrachia</taxon>
        <taxon>Anura</taxon>
        <taxon>Neobatrachia</taxon>
        <taxon>Ranoidea</taxon>
        <taxon>Pyxicephalidae</taxon>
        <taxon>Pyxicephalinae</taxon>
        <taxon>Pyxicephalus</taxon>
    </lineage>
</organism>
<proteinExistence type="predicted"/>
<dbReference type="Proteomes" id="UP001181693">
    <property type="component" value="Unassembled WGS sequence"/>
</dbReference>